<comment type="caution">
    <text evidence="2">The sequence shown here is derived from an EMBL/GenBank/DDBJ whole genome shotgun (WGS) entry which is preliminary data.</text>
</comment>
<evidence type="ECO:0008006" key="4">
    <source>
        <dbReference type="Google" id="ProtNLM"/>
    </source>
</evidence>
<protein>
    <recommendedName>
        <fullName evidence="4">BZIP domain-containing protein</fullName>
    </recommendedName>
</protein>
<evidence type="ECO:0000313" key="3">
    <source>
        <dbReference type="Proteomes" id="UP001162060"/>
    </source>
</evidence>
<feature type="coiled-coil region" evidence="1">
    <location>
        <begin position="107"/>
        <end position="192"/>
    </location>
</feature>
<dbReference type="Proteomes" id="UP001162060">
    <property type="component" value="Unassembled WGS sequence"/>
</dbReference>
<dbReference type="AlphaFoldDB" id="A0AAV1UHA8"/>
<evidence type="ECO:0000256" key="1">
    <source>
        <dbReference type="SAM" id="Coils"/>
    </source>
</evidence>
<accession>A0AAV1UHA8</accession>
<name>A0AAV1UHA8_9STRA</name>
<keyword evidence="1" id="KW-0175">Coiled coil</keyword>
<gene>
    <name evidence="2" type="ORF">PM001_LOCUS18597</name>
</gene>
<dbReference type="EMBL" id="CAKLBY020000194">
    <property type="protein sequence ID" value="CAK7933447.1"/>
    <property type="molecule type" value="Genomic_DNA"/>
</dbReference>
<evidence type="ECO:0000313" key="2">
    <source>
        <dbReference type="EMBL" id="CAK7933447.1"/>
    </source>
</evidence>
<organism evidence="2 3">
    <name type="scientific">Peronospora matthiolae</name>
    <dbReference type="NCBI Taxonomy" id="2874970"/>
    <lineage>
        <taxon>Eukaryota</taxon>
        <taxon>Sar</taxon>
        <taxon>Stramenopiles</taxon>
        <taxon>Oomycota</taxon>
        <taxon>Peronosporomycetes</taxon>
        <taxon>Peronosporales</taxon>
        <taxon>Peronosporaceae</taxon>
        <taxon>Peronospora</taxon>
    </lineage>
</organism>
<sequence length="443" mass="50200">MTTGSTVVVVKGLVGSEPDTTASRKDATRALKDEPDEMKPDALVVSNDLAASVLTACFPTATFTDVVGDYHDRLCKRDEHGPVTSNEVVPVPKSRREREAIRKRVYHQKVKDERNRLRQTVDDLARQLSDLQAGKQARAAAATDSLSHLQRRLAHDEREKLWRAEEQQKRLLAEAETKANCIEALCRQLTLELPKGSRTALTTTARSRSRALSSRVSPEFDYTMFRGHLRRVHESYAIVDEIFDREKSMTEGIVSSVKRRETDGEVEYFEHRSNYTQPFCYPRTEQIMWKLAKLLHRQDDREEFGEVAESDDTLVVRFRLLHTLTCGSTVSVLQRQVGRRFVEKNRTIIVWKSHTEGEEIFRGMHADETGWVSLTPGADEGTTDVKMCVRQVPMKLILSSSGGDARVEEFHDLLQSSVSEDISEVTSDLDKLLLEDTLAGIDI</sequence>
<reference evidence="2" key="1">
    <citation type="submission" date="2024-01" db="EMBL/GenBank/DDBJ databases">
        <authorList>
            <person name="Webb A."/>
        </authorList>
    </citation>
    <scope>NUCLEOTIDE SEQUENCE</scope>
    <source>
        <strain evidence="2">Pm1</strain>
    </source>
</reference>
<proteinExistence type="predicted"/>